<evidence type="ECO:0000313" key="2">
    <source>
        <dbReference type="Proteomes" id="UP000317257"/>
    </source>
</evidence>
<dbReference type="AlphaFoldDB" id="A0A5C6GDI9"/>
<protein>
    <submittedName>
        <fullName evidence="1">Uncharacterized protein</fullName>
    </submittedName>
</protein>
<comment type="caution">
    <text evidence="1">The sequence shown here is derived from an EMBL/GenBank/DDBJ whole genome shotgun (WGS) entry which is preliminary data.</text>
</comment>
<proteinExistence type="predicted"/>
<reference evidence="2" key="1">
    <citation type="submission" date="2018-12" db="EMBL/GenBank/DDBJ databases">
        <title>The complete genome of Metarhizium rileyi, a key fungal pathogen of Lepidoptera.</title>
        <authorList>
            <person name="Binneck E."/>
            <person name="Lastra C.C.L."/>
            <person name="Sosa-Gomez D.R."/>
        </authorList>
    </citation>
    <scope>NUCLEOTIDE SEQUENCE [LARGE SCALE GENOMIC DNA]</scope>
    <source>
        <strain evidence="2">Cep018-CH2</strain>
    </source>
</reference>
<gene>
    <name evidence="1" type="ORF">ED733_004931</name>
</gene>
<dbReference type="EMBL" id="SBHS01000013">
    <property type="protein sequence ID" value="TWU74106.1"/>
    <property type="molecule type" value="Genomic_DNA"/>
</dbReference>
<evidence type="ECO:0000313" key="1">
    <source>
        <dbReference type="EMBL" id="TWU74106.1"/>
    </source>
</evidence>
<accession>A0A5C6GDI9</accession>
<sequence>MVGKYVHCELGSTDYGIAHASIGSLLGKIPTIRSPPNDDTTAQGSVYGDSSIRIKSTVFASRSSPGILYRLRS</sequence>
<dbReference type="Proteomes" id="UP000317257">
    <property type="component" value="Unassembled WGS sequence"/>
</dbReference>
<name>A0A5C6GDI9_METRR</name>
<organism evidence="1 2">
    <name type="scientific">Metarhizium rileyi (strain RCEF 4871)</name>
    <name type="common">Nomuraea rileyi</name>
    <dbReference type="NCBI Taxonomy" id="1649241"/>
    <lineage>
        <taxon>Eukaryota</taxon>
        <taxon>Fungi</taxon>
        <taxon>Dikarya</taxon>
        <taxon>Ascomycota</taxon>
        <taxon>Pezizomycotina</taxon>
        <taxon>Sordariomycetes</taxon>
        <taxon>Hypocreomycetidae</taxon>
        <taxon>Hypocreales</taxon>
        <taxon>Clavicipitaceae</taxon>
        <taxon>Metarhizium</taxon>
    </lineage>
</organism>